<dbReference type="InterPro" id="IPR012580">
    <property type="entry name" value="NUC153"/>
</dbReference>
<dbReference type="SUPFAM" id="SSF50978">
    <property type="entry name" value="WD40 repeat-like"/>
    <property type="match status" value="1"/>
</dbReference>
<comment type="similarity">
    <text evidence="2">Belongs to the WD repeat NOL10/ENP2 family.</text>
</comment>
<dbReference type="InterPro" id="IPR056550">
    <property type="entry name" value="NOL10_2nd"/>
</dbReference>
<dbReference type="InterPro" id="IPR056551">
    <property type="entry name" value="Beta-prop_NOL10_N"/>
</dbReference>
<proteinExistence type="inferred from homology"/>
<evidence type="ECO:0000256" key="7">
    <source>
        <dbReference type="SAM" id="MobiDB-lite"/>
    </source>
</evidence>
<dbReference type="InterPro" id="IPR040382">
    <property type="entry name" value="NOL10/Enp2"/>
</dbReference>
<dbReference type="Pfam" id="PF08159">
    <property type="entry name" value="NUC153"/>
    <property type="match status" value="1"/>
</dbReference>
<dbReference type="PANTHER" id="PTHR14927">
    <property type="entry name" value="NUCLEOLAR PROTEIN 10"/>
    <property type="match status" value="1"/>
</dbReference>
<evidence type="ECO:0000313" key="11">
    <source>
        <dbReference type="EMBL" id="KAK2155613.1"/>
    </source>
</evidence>
<protein>
    <recommendedName>
        <fullName evidence="3">Nucleolar protein 10</fullName>
    </recommendedName>
</protein>
<reference evidence="11" key="1">
    <citation type="journal article" date="2023" name="Mol. Biol. Evol.">
        <title>Third-Generation Sequencing Reveals the Adaptive Role of the Epigenome in Three Deep-Sea Polychaetes.</title>
        <authorList>
            <person name="Perez M."/>
            <person name="Aroh O."/>
            <person name="Sun Y."/>
            <person name="Lan Y."/>
            <person name="Juniper S.K."/>
            <person name="Young C.R."/>
            <person name="Angers B."/>
            <person name="Qian P.Y."/>
        </authorList>
    </citation>
    <scope>NUCLEOTIDE SEQUENCE</scope>
    <source>
        <strain evidence="11">R07B-5</strain>
    </source>
</reference>
<keyword evidence="5" id="KW-0677">Repeat</keyword>
<evidence type="ECO:0000256" key="4">
    <source>
        <dbReference type="ARBA" id="ARBA00022574"/>
    </source>
</evidence>
<evidence type="ECO:0000313" key="12">
    <source>
        <dbReference type="Proteomes" id="UP001209878"/>
    </source>
</evidence>
<keyword evidence="4" id="KW-0853">WD repeat</keyword>
<dbReference type="InterPro" id="IPR015943">
    <property type="entry name" value="WD40/YVTN_repeat-like_dom_sf"/>
</dbReference>
<organism evidence="11 12">
    <name type="scientific">Ridgeia piscesae</name>
    <name type="common">Tubeworm</name>
    <dbReference type="NCBI Taxonomy" id="27915"/>
    <lineage>
        <taxon>Eukaryota</taxon>
        <taxon>Metazoa</taxon>
        <taxon>Spiralia</taxon>
        <taxon>Lophotrochozoa</taxon>
        <taxon>Annelida</taxon>
        <taxon>Polychaeta</taxon>
        <taxon>Sedentaria</taxon>
        <taxon>Canalipalpata</taxon>
        <taxon>Sabellida</taxon>
        <taxon>Siboglinidae</taxon>
        <taxon>Ridgeia</taxon>
    </lineage>
</organism>
<evidence type="ECO:0000256" key="1">
    <source>
        <dbReference type="ARBA" id="ARBA00004604"/>
    </source>
</evidence>
<evidence type="ECO:0000259" key="8">
    <source>
        <dbReference type="Pfam" id="PF08159"/>
    </source>
</evidence>
<name>A0AAD9JLV6_RIDPI</name>
<dbReference type="InterPro" id="IPR036322">
    <property type="entry name" value="WD40_repeat_dom_sf"/>
</dbReference>
<comment type="caution">
    <text evidence="11">The sequence shown here is derived from an EMBL/GenBank/DDBJ whole genome shotgun (WGS) entry which is preliminary data.</text>
</comment>
<feature type="domain" description="NUC153" evidence="8">
    <location>
        <begin position="429"/>
        <end position="455"/>
    </location>
</feature>
<dbReference type="Proteomes" id="UP001209878">
    <property type="component" value="Unassembled WGS sequence"/>
</dbReference>
<dbReference type="Pfam" id="PF23098">
    <property type="entry name" value="Beta-prop_NOL10_N"/>
    <property type="match status" value="1"/>
</dbReference>
<gene>
    <name evidence="11" type="ORF">NP493_2061g00051</name>
</gene>
<dbReference type="GO" id="GO:0032040">
    <property type="term" value="C:small-subunit processome"/>
    <property type="evidence" value="ECO:0007669"/>
    <property type="project" value="TreeGrafter"/>
</dbReference>
<evidence type="ECO:0000259" key="10">
    <source>
        <dbReference type="Pfam" id="PF23098"/>
    </source>
</evidence>
<feature type="region of interest" description="Disordered" evidence="7">
    <location>
        <begin position="462"/>
        <end position="633"/>
    </location>
</feature>
<keyword evidence="12" id="KW-1185">Reference proteome</keyword>
<accession>A0AAD9JLV6</accession>
<dbReference type="FunFam" id="2.130.10.10:FF:001909">
    <property type="entry name" value="WD repeat, SAM and U-box domain-containing protein"/>
    <property type="match status" value="1"/>
</dbReference>
<evidence type="ECO:0000259" key="9">
    <source>
        <dbReference type="Pfam" id="PF23097"/>
    </source>
</evidence>
<evidence type="ECO:0000256" key="5">
    <source>
        <dbReference type="ARBA" id="ARBA00022737"/>
    </source>
</evidence>
<evidence type="ECO:0000256" key="6">
    <source>
        <dbReference type="ARBA" id="ARBA00023242"/>
    </source>
</evidence>
<keyword evidence="6" id="KW-0539">Nucleus</keyword>
<dbReference type="GO" id="GO:0000462">
    <property type="term" value="P:maturation of SSU-rRNA from tricistronic rRNA transcript (SSU-rRNA, 5.8S rRNA, LSU-rRNA)"/>
    <property type="evidence" value="ECO:0007669"/>
    <property type="project" value="TreeGrafter"/>
</dbReference>
<evidence type="ECO:0000256" key="3">
    <source>
        <dbReference type="ARBA" id="ARBA00015517"/>
    </source>
</evidence>
<dbReference type="PANTHER" id="PTHR14927:SF0">
    <property type="entry name" value="NUCLEOLAR PROTEIN 10"/>
    <property type="match status" value="1"/>
</dbReference>
<evidence type="ECO:0000256" key="2">
    <source>
        <dbReference type="ARBA" id="ARBA00005264"/>
    </source>
</evidence>
<dbReference type="InterPro" id="IPR001680">
    <property type="entry name" value="WD40_rpt"/>
</dbReference>
<feature type="compositionally biased region" description="Basic and acidic residues" evidence="7">
    <location>
        <begin position="487"/>
        <end position="502"/>
    </location>
</feature>
<dbReference type="SMART" id="SM00320">
    <property type="entry name" value="WD40"/>
    <property type="match status" value="2"/>
</dbReference>
<dbReference type="EMBL" id="JAODUO010002056">
    <property type="protein sequence ID" value="KAK2155613.1"/>
    <property type="molecule type" value="Genomic_DNA"/>
</dbReference>
<comment type="subcellular location">
    <subcellularLocation>
        <location evidence="1">Nucleus</location>
        <location evidence="1">Nucleolus</location>
    </subcellularLocation>
</comment>
<sequence>MPTVSNCIVVSKDGQYILATGVYKPRVRCYDVSQLSMKFERCMDSEVVKLVTLNTDYSKLIFLQTDRFLELHAQHGRYYRTRIPKYGRDMAYHDTSCDLYVVGVSPEIYRLNLEQGRFMSSLKTDATEINCCEFNPVHQLFACGTHQGCVECWDPRTRNRVGLLDCALGSLLEDAGVDGVPAVTALKFRDGLQLGVGTSTGQILMYDIRSNKPLLLKDHMYGLPIRNIAFHKGQDLVLSCDTRILKLWERETGKAFTSIEPGTELNNMCVVPDTGMIFLAHEAPKMLTYYIPALGAAPKWCSFLDSLTEELEENPAPSVYDDYKFVTRTELDSLGLTHLIGSSLLRAYMHGFFMDIRLYHKAKSLAEPFAYEEYRRSKIREKIEHERANRVKVKKLPRVNKDLAEKLLEEEQRTDSKKRQKVATGLLKDDRFSQMFSNTAFQIDTESDEYRLVHPLVSKLDKDRRKHNALTSQFSQVVSEEDEEAARDDSSSDDEHTWTQEAKKKHRKLKDEDKIQRKQRAAEAALKPKFFELSQGTELDMRRDEHHQHKSQMRKSLGTRVKEGEESGAIQERSTAFGNMELTFKLQKDKSLKKHQIEEKQHHAERKKLRRSAGQLSSNTKQPPKFWQGKRVG</sequence>
<dbReference type="GO" id="GO:0030686">
    <property type="term" value="C:90S preribosome"/>
    <property type="evidence" value="ECO:0007669"/>
    <property type="project" value="TreeGrafter"/>
</dbReference>
<feature type="compositionally biased region" description="Polar residues" evidence="7">
    <location>
        <begin position="469"/>
        <end position="478"/>
    </location>
</feature>
<dbReference type="Pfam" id="PF23097">
    <property type="entry name" value="NOL10_2nd"/>
    <property type="match status" value="1"/>
</dbReference>
<feature type="domain" description="Nucleolar protein 10-like N-terminal" evidence="10">
    <location>
        <begin position="2"/>
        <end position="314"/>
    </location>
</feature>
<feature type="compositionally biased region" description="Basic and acidic residues" evidence="7">
    <location>
        <begin position="586"/>
        <end position="602"/>
    </location>
</feature>
<dbReference type="AlphaFoldDB" id="A0AAD9JLV6"/>
<feature type="domain" description="Nucleolar protein 10-like second" evidence="9">
    <location>
        <begin position="319"/>
        <end position="366"/>
    </location>
</feature>
<dbReference type="Gene3D" id="2.130.10.10">
    <property type="entry name" value="YVTN repeat-like/Quinoprotein amine dehydrogenase"/>
    <property type="match status" value="1"/>
</dbReference>